<dbReference type="GO" id="GO:0005525">
    <property type="term" value="F:GTP binding"/>
    <property type="evidence" value="ECO:0007669"/>
    <property type="project" value="UniProtKB-KW"/>
</dbReference>
<accession>A0A9D1JTJ2</accession>
<evidence type="ECO:0000313" key="20">
    <source>
        <dbReference type="EMBL" id="HIS65271.1"/>
    </source>
</evidence>
<evidence type="ECO:0000256" key="16">
    <source>
        <dbReference type="ARBA" id="ARBA00029570"/>
    </source>
</evidence>
<dbReference type="SUPFAM" id="SSF52540">
    <property type="entry name" value="P-loop containing nucleoside triphosphate hydrolases"/>
    <property type="match status" value="1"/>
</dbReference>
<keyword evidence="13 20" id="KW-0418">Kinase</keyword>
<feature type="binding site" evidence="19">
    <location>
        <begin position="49"/>
        <end position="52"/>
    </location>
    <ligand>
        <name>GTP</name>
        <dbReference type="ChEBI" id="CHEBI:37565"/>
    </ligand>
</feature>
<proteinExistence type="inferred from homology"/>
<dbReference type="EC" id="2.7.7.62" evidence="9"/>
<keyword evidence="20" id="KW-0548">Nucleotidyltransferase</keyword>
<evidence type="ECO:0000256" key="6">
    <source>
        <dbReference type="ARBA" id="ARBA00005159"/>
    </source>
</evidence>
<evidence type="ECO:0000256" key="19">
    <source>
        <dbReference type="PIRSR" id="PIRSR006135-2"/>
    </source>
</evidence>
<feature type="binding site" evidence="19">
    <location>
        <position position="80"/>
    </location>
    <ligand>
        <name>GTP</name>
        <dbReference type="ChEBI" id="CHEBI:37565"/>
    </ligand>
</feature>
<name>A0A9D1JTJ2_9FIRM</name>
<evidence type="ECO:0000256" key="1">
    <source>
        <dbReference type="ARBA" id="ARBA00000312"/>
    </source>
</evidence>
<dbReference type="Proteomes" id="UP000886741">
    <property type="component" value="Unassembled WGS sequence"/>
</dbReference>
<sequence length="172" mass="19096">MTYLVIGGSASGKSTFAESIVSRLPGPRYYIATMEPWDAECRARIEKHRRQRAHLGFETVEHYGDLQSLTLPERGTVLLECMGNLTANVLFGSQKVDDPLPAVRRGLESLIGQCDHLVVVTNDVFSDGRTYDDSTTAYLNLLAALNRHMAARFDHVFEVVCGIPLCRKGELP</sequence>
<reference evidence="20" key="2">
    <citation type="journal article" date="2021" name="PeerJ">
        <title>Extensive microbial diversity within the chicken gut microbiome revealed by metagenomics and culture.</title>
        <authorList>
            <person name="Gilroy R."/>
            <person name="Ravi A."/>
            <person name="Getino M."/>
            <person name="Pursley I."/>
            <person name="Horton D.L."/>
            <person name="Alikhan N.F."/>
            <person name="Baker D."/>
            <person name="Gharbi K."/>
            <person name="Hall N."/>
            <person name="Watson M."/>
            <person name="Adriaenssens E.M."/>
            <person name="Foster-Nyarko E."/>
            <person name="Jarju S."/>
            <person name="Secka A."/>
            <person name="Antonio M."/>
            <person name="Oren A."/>
            <person name="Chaudhuri R.R."/>
            <person name="La Ragione R."/>
            <person name="Hildebrand F."/>
            <person name="Pallen M.J."/>
        </authorList>
    </citation>
    <scope>NUCLEOTIDE SEQUENCE</scope>
    <source>
        <strain evidence="20">ChiBcec16-1751</strain>
    </source>
</reference>
<evidence type="ECO:0000256" key="8">
    <source>
        <dbReference type="ARBA" id="ARBA00012016"/>
    </source>
</evidence>
<protein>
    <recommendedName>
        <fullName evidence="16">Adenosylcobinamide kinase</fullName>
        <ecNumber evidence="8">2.7.1.156</ecNumber>
        <ecNumber evidence="9">2.7.7.62</ecNumber>
    </recommendedName>
    <alternativeName>
        <fullName evidence="17">Adenosylcobinamide-phosphate guanylyltransferase</fullName>
    </alternativeName>
</protein>
<comment type="catalytic activity">
    <reaction evidence="3">
        <text>adenosylcob(III)inamide + GTP = adenosylcob(III)inamide phosphate + GDP + H(+)</text>
        <dbReference type="Rhea" id="RHEA:15765"/>
        <dbReference type="ChEBI" id="CHEBI:2480"/>
        <dbReference type="ChEBI" id="CHEBI:15378"/>
        <dbReference type="ChEBI" id="CHEBI:37565"/>
        <dbReference type="ChEBI" id="CHEBI:58189"/>
        <dbReference type="ChEBI" id="CHEBI:58502"/>
        <dbReference type="EC" id="2.7.1.156"/>
    </reaction>
</comment>
<dbReference type="PANTHER" id="PTHR34848:SF1">
    <property type="entry name" value="BIFUNCTIONAL ADENOSYLCOBALAMIN BIOSYNTHESIS PROTEIN COBU"/>
    <property type="match status" value="1"/>
</dbReference>
<comment type="pathway">
    <text evidence="5">Cofactor biosynthesis; adenosylcobalamin biosynthesis; adenosylcobalamin from cob(II)yrinate a,c-diamide: step 6/7.</text>
</comment>
<evidence type="ECO:0000256" key="11">
    <source>
        <dbReference type="ARBA" id="ARBA00022679"/>
    </source>
</evidence>
<comment type="caution">
    <text evidence="20">The sequence shown here is derived from an EMBL/GenBank/DDBJ whole genome shotgun (WGS) entry which is preliminary data.</text>
</comment>
<dbReference type="CDD" id="cd00544">
    <property type="entry name" value="CobU"/>
    <property type="match status" value="1"/>
</dbReference>
<evidence type="ECO:0000256" key="3">
    <source>
        <dbReference type="ARBA" id="ARBA00001522"/>
    </source>
</evidence>
<evidence type="ECO:0000256" key="2">
    <source>
        <dbReference type="ARBA" id="ARBA00000711"/>
    </source>
</evidence>
<evidence type="ECO:0000256" key="9">
    <source>
        <dbReference type="ARBA" id="ARBA00012523"/>
    </source>
</evidence>
<feature type="binding site" evidence="19">
    <location>
        <begin position="7"/>
        <end position="14"/>
    </location>
    <ligand>
        <name>GTP</name>
        <dbReference type="ChEBI" id="CHEBI:37565"/>
    </ligand>
</feature>
<evidence type="ECO:0000256" key="12">
    <source>
        <dbReference type="ARBA" id="ARBA00022741"/>
    </source>
</evidence>
<feature type="active site" description="GMP-histidine intermediate" evidence="18">
    <location>
        <position position="48"/>
    </location>
</feature>
<dbReference type="AlphaFoldDB" id="A0A9D1JTJ2"/>
<dbReference type="InterPro" id="IPR003203">
    <property type="entry name" value="CobU/CobP"/>
</dbReference>
<gene>
    <name evidence="20" type="ORF">IAA83_07880</name>
</gene>
<evidence type="ECO:0000256" key="13">
    <source>
        <dbReference type="ARBA" id="ARBA00022777"/>
    </source>
</evidence>
<comment type="similarity">
    <text evidence="7">Belongs to the CobU/CobP family.</text>
</comment>
<keyword evidence="12 19" id="KW-0547">Nucleotide-binding</keyword>
<dbReference type="EMBL" id="DVJJ01000118">
    <property type="protein sequence ID" value="HIS65271.1"/>
    <property type="molecule type" value="Genomic_DNA"/>
</dbReference>
<keyword evidence="11" id="KW-0808">Transferase</keyword>
<evidence type="ECO:0000256" key="10">
    <source>
        <dbReference type="ARBA" id="ARBA00022573"/>
    </source>
</evidence>
<evidence type="ECO:0000256" key="5">
    <source>
        <dbReference type="ARBA" id="ARBA00004692"/>
    </source>
</evidence>
<keyword evidence="15 19" id="KW-0342">GTP-binding</keyword>
<dbReference type="GO" id="GO:0008820">
    <property type="term" value="F:cobinamide phosphate guanylyltransferase activity"/>
    <property type="evidence" value="ECO:0007669"/>
    <property type="project" value="UniProtKB-EC"/>
</dbReference>
<evidence type="ECO:0000256" key="18">
    <source>
        <dbReference type="PIRSR" id="PIRSR006135-1"/>
    </source>
</evidence>
<evidence type="ECO:0000256" key="14">
    <source>
        <dbReference type="ARBA" id="ARBA00022840"/>
    </source>
</evidence>
<reference evidence="20" key="1">
    <citation type="submission" date="2020-10" db="EMBL/GenBank/DDBJ databases">
        <authorList>
            <person name="Gilroy R."/>
        </authorList>
    </citation>
    <scope>NUCLEOTIDE SEQUENCE</scope>
    <source>
        <strain evidence="20">ChiBcec16-1751</strain>
    </source>
</reference>
<evidence type="ECO:0000313" key="21">
    <source>
        <dbReference type="Proteomes" id="UP000886741"/>
    </source>
</evidence>
<evidence type="ECO:0000256" key="17">
    <source>
        <dbReference type="ARBA" id="ARBA00030571"/>
    </source>
</evidence>
<organism evidence="20 21">
    <name type="scientific">Candidatus Avoscillospira avistercoris</name>
    <dbReference type="NCBI Taxonomy" id="2840707"/>
    <lineage>
        <taxon>Bacteria</taxon>
        <taxon>Bacillati</taxon>
        <taxon>Bacillota</taxon>
        <taxon>Clostridia</taxon>
        <taxon>Eubacteriales</taxon>
        <taxon>Oscillospiraceae</taxon>
        <taxon>Oscillospiraceae incertae sedis</taxon>
        <taxon>Candidatus Avoscillospira</taxon>
    </lineage>
</organism>
<feature type="binding site" evidence="19">
    <location>
        <position position="61"/>
    </location>
    <ligand>
        <name>GTP</name>
        <dbReference type="ChEBI" id="CHEBI:37565"/>
    </ligand>
</feature>
<dbReference type="GO" id="GO:0009236">
    <property type="term" value="P:cobalamin biosynthetic process"/>
    <property type="evidence" value="ECO:0007669"/>
    <property type="project" value="UniProtKB-KW"/>
</dbReference>
<evidence type="ECO:0000256" key="4">
    <source>
        <dbReference type="ARBA" id="ARBA00003889"/>
    </source>
</evidence>
<keyword evidence="10" id="KW-0169">Cobalamin biosynthesis</keyword>
<dbReference type="PIRSF" id="PIRSF006135">
    <property type="entry name" value="CobU"/>
    <property type="match status" value="1"/>
</dbReference>
<dbReference type="GO" id="GO:0005524">
    <property type="term" value="F:ATP binding"/>
    <property type="evidence" value="ECO:0007669"/>
    <property type="project" value="UniProtKB-KW"/>
</dbReference>
<comment type="function">
    <text evidence="4">Catalyzes ATP-dependent phosphorylation of adenosylcobinamide and addition of GMP to adenosylcobinamide phosphate.</text>
</comment>
<comment type="catalytic activity">
    <reaction evidence="2">
        <text>adenosylcob(III)inamide phosphate + GTP + H(+) = adenosylcob(III)inamide-GDP + diphosphate</text>
        <dbReference type="Rhea" id="RHEA:22712"/>
        <dbReference type="ChEBI" id="CHEBI:15378"/>
        <dbReference type="ChEBI" id="CHEBI:33019"/>
        <dbReference type="ChEBI" id="CHEBI:37565"/>
        <dbReference type="ChEBI" id="CHEBI:58502"/>
        <dbReference type="ChEBI" id="CHEBI:60487"/>
        <dbReference type="EC" id="2.7.7.62"/>
    </reaction>
</comment>
<dbReference type="GO" id="GO:0043752">
    <property type="term" value="F:adenosylcobinamide kinase activity"/>
    <property type="evidence" value="ECO:0007669"/>
    <property type="project" value="UniProtKB-EC"/>
</dbReference>
<comment type="pathway">
    <text evidence="6">Cofactor biosynthesis; adenosylcobalamin biosynthesis; adenosylcobalamin from cob(II)yrinate a,c-diamide: step 5/7.</text>
</comment>
<dbReference type="PANTHER" id="PTHR34848">
    <property type="match status" value="1"/>
</dbReference>
<evidence type="ECO:0000256" key="15">
    <source>
        <dbReference type="ARBA" id="ARBA00023134"/>
    </source>
</evidence>
<dbReference type="EC" id="2.7.1.156" evidence="8"/>
<comment type="catalytic activity">
    <reaction evidence="1">
        <text>adenosylcob(III)inamide + ATP = adenosylcob(III)inamide phosphate + ADP + H(+)</text>
        <dbReference type="Rhea" id="RHEA:15769"/>
        <dbReference type="ChEBI" id="CHEBI:2480"/>
        <dbReference type="ChEBI" id="CHEBI:15378"/>
        <dbReference type="ChEBI" id="CHEBI:30616"/>
        <dbReference type="ChEBI" id="CHEBI:58502"/>
        <dbReference type="ChEBI" id="CHEBI:456216"/>
        <dbReference type="EC" id="2.7.1.156"/>
    </reaction>
</comment>
<evidence type="ECO:0000256" key="7">
    <source>
        <dbReference type="ARBA" id="ARBA00007490"/>
    </source>
</evidence>
<dbReference type="InterPro" id="IPR027417">
    <property type="entry name" value="P-loop_NTPase"/>
</dbReference>
<keyword evidence="14" id="KW-0067">ATP-binding</keyword>
<dbReference type="Pfam" id="PF02283">
    <property type="entry name" value="CobU"/>
    <property type="match status" value="1"/>
</dbReference>
<dbReference type="Gene3D" id="3.40.50.300">
    <property type="entry name" value="P-loop containing nucleotide triphosphate hydrolases"/>
    <property type="match status" value="1"/>
</dbReference>